<keyword evidence="2" id="KW-0812">Transmembrane</keyword>
<evidence type="ECO:0000256" key="2">
    <source>
        <dbReference type="SAM" id="Phobius"/>
    </source>
</evidence>
<dbReference type="Proteomes" id="UP000371041">
    <property type="component" value="Chromosome"/>
</dbReference>
<reference evidence="4" key="1">
    <citation type="submission" date="2019-11" db="EMBL/GenBank/DDBJ databases">
        <title>The complete genome sequence of Saccharopolyspora sp. E2A.</title>
        <authorList>
            <person name="Zhang G."/>
        </authorList>
    </citation>
    <scope>NUCLEOTIDE SEQUENCE [LARGE SCALE GENOMIC DNA]</scope>
    <source>
        <strain evidence="4">E2A</strain>
    </source>
</reference>
<keyword evidence="2" id="KW-0472">Membrane</keyword>
<gene>
    <name evidence="3" type="ORF">GIY23_03355</name>
</gene>
<feature type="transmembrane region" description="Helical" evidence="2">
    <location>
        <begin position="45"/>
        <end position="63"/>
    </location>
</feature>
<sequence length="93" mass="9345">MSDSDTRGLLAGLGIGAALILCCAGPVLIAAGALGALAGILSSPWLWAAAGVLLLAALLTTMLRVRSHSHSAGASPSEHTARTDAPHPRRDQP</sequence>
<evidence type="ECO:0000256" key="1">
    <source>
        <dbReference type="SAM" id="MobiDB-lite"/>
    </source>
</evidence>
<keyword evidence="4" id="KW-1185">Reference proteome</keyword>
<organism evidence="3 4">
    <name type="scientific">Allosaccharopolyspora coralli</name>
    <dbReference type="NCBI Taxonomy" id="2665642"/>
    <lineage>
        <taxon>Bacteria</taxon>
        <taxon>Bacillati</taxon>
        <taxon>Actinomycetota</taxon>
        <taxon>Actinomycetes</taxon>
        <taxon>Pseudonocardiales</taxon>
        <taxon>Pseudonocardiaceae</taxon>
        <taxon>Allosaccharopolyspora</taxon>
    </lineage>
</organism>
<dbReference type="AlphaFoldDB" id="A0A5Q3Q5F2"/>
<protein>
    <recommendedName>
        <fullName evidence="5">Mercury transporter</fullName>
    </recommendedName>
</protein>
<dbReference type="KEGG" id="sace:GIY23_03355"/>
<feature type="compositionally biased region" description="Basic and acidic residues" evidence="1">
    <location>
        <begin position="79"/>
        <end position="93"/>
    </location>
</feature>
<feature type="region of interest" description="Disordered" evidence="1">
    <location>
        <begin position="69"/>
        <end position="93"/>
    </location>
</feature>
<dbReference type="EMBL" id="CP045929">
    <property type="protein sequence ID" value="QGK68716.1"/>
    <property type="molecule type" value="Genomic_DNA"/>
</dbReference>
<evidence type="ECO:0008006" key="5">
    <source>
        <dbReference type="Google" id="ProtNLM"/>
    </source>
</evidence>
<proteinExistence type="predicted"/>
<name>A0A5Q3Q5F2_9PSEU</name>
<evidence type="ECO:0000313" key="3">
    <source>
        <dbReference type="EMBL" id="QGK68716.1"/>
    </source>
</evidence>
<accession>A0A5Q3Q5F2</accession>
<keyword evidence="2" id="KW-1133">Transmembrane helix</keyword>
<dbReference type="RefSeq" id="WP_154075321.1">
    <property type="nucleotide sequence ID" value="NZ_CP045929.1"/>
</dbReference>
<evidence type="ECO:0000313" key="4">
    <source>
        <dbReference type="Proteomes" id="UP000371041"/>
    </source>
</evidence>